<reference evidence="3 6" key="2">
    <citation type="submission" date="2020-04" db="EMBL/GenBank/DDBJ databases">
        <title>Description of novel Gluconacetobacter.</title>
        <authorList>
            <person name="Sombolestani A."/>
        </authorList>
    </citation>
    <scope>NUCLEOTIDE SEQUENCE [LARGE SCALE GENOMIC DNA]</scope>
    <source>
        <strain evidence="3 6">LMG 1382</strain>
    </source>
</reference>
<evidence type="ECO:0000259" key="2">
    <source>
        <dbReference type="Pfam" id="PF04773"/>
    </source>
</evidence>
<organism evidence="4 5">
    <name type="scientific">Gluconacetobacter liquefaciens</name>
    <name type="common">Acetobacter liquefaciens</name>
    <dbReference type="NCBI Taxonomy" id="89584"/>
    <lineage>
        <taxon>Bacteria</taxon>
        <taxon>Pseudomonadati</taxon>
        <taxon>Pseudomonadota</taxon>
        <taxon>Alphaproteobacteria</taxon>
        <taxon>Acetobacterales</taxon>
        <taxon>Acetobacteraceae</taxon>
        <taxon>Gluconacetobacter</taxon>
    </lineage>
</organism>
<dbReference type="RefSeq" id="WP_114728390.1">
    <property type="nucleotide sequence ID" value="NZ_BJMI01000008.1"/>
</dbReference>
<keyword evidence="1" id="KW-1133">Transmembrane helix</keyword>
<comment type="caution">
    <text evidence="4">The sequence shown here is derived from an EMBL/GenBank/DDBJ whole genome shotgun (WGS) entry which is preliminary data.</text>
</comment>
<protein>
    <submittedName>
        <fullName evidence="4">FecR family protein</fullName>
    </submittedName>
</protein>
<name>A0A370G1V6_GLULI</name>
<keyword evidence="1" id="KW-0812">Transmembrane</keyword>
<dbReference type="EMBL" id="QQAW01000009">
    <property type="protein sequence ID" value="RDI36604.1"/>
    <property type="molecule type" value="Genomic_DNA"/>
</dbReference>
<gene>
    <name evidence="4" type="ORF">C7453_109122</name>
    <name evidence="3" type="ORF">HLH32_15240</name>
</gene>
<dbReference type="Pfam" id="PF04773">
    <property type="entry name" value="FecR"/>
    <property type="match status" value="1"/>
</dbReference>
<dbReference type="PIRSF" id="PIRSF018266">
    <property type="entry name" value="FecR"/>
    <property type="match status" value="1"/>
</dbReference>
<accession>A0A370G1V6</accession>
<keyword evidence="5" id="KW-1185">Reference proteome</keyword>
<sequence>MSPTSGKRSDLPDDPALHEALARVAQMGRLSDGQIRAMRQQRRRRLGAAGLAMVVCGVGLSTLLTVPGKVHYQTERGQQRDIVLADGSALHLNGDSSIDVRLGRSRRNVALTKGEVFFDIVHDPNRPFEVQVGDVSARVLGTAFDINMMHHHVELDVYRGAVRFAHALSPTSEGVVVKAGYRAFYHDGAVGTPDRFDPAEADRREGWLDTQGMCLGDLVEMLNRSKGPVILPPAGTLATTPLSGRFKLDDPVHLLRAIGDVYRFSVVENDRSLQLVPRHE</sequence>
<dbReference type="Proteomes" id="UP000254958">
    <property type="component" value="Unassembled WGS sequence"/>
</dbReference>
<dbReference type="OrthoDB" id="1098280at2"/>
<dbReference type="AlphaFoldDB" id="A0A370G1V6"/>
<evidence type="ECO:0000313" key="6">
    <source>
        <dbReference type="Proteomes" id="UP000562982"/>
    </source>
</evidence>
<evidence type="ECO:0000313" key="5">
    <source>
        <dbReference type="Proteomes" id="UP000254958"/>
    </source>
</evidence>
<reference evidence="4 5" key="1">
    <citation type="submission" date="2018-07" db="EMBL/GenBank/DDBJ databases">
        <title>Genomic Encyclopedia of Type Strains, Phase IV (KMG-IV): sequencing the most valuable type-strain genomes for metagenomic binning, comparative biology and taxonomic classification.</title>
        <authorList>
            <person name="Goeker M."/>
        </authorList>
    </citation>
    <scope>NUCLEOTIDE SEQUENCE [LARGE SCALE GENOMIC DNA]</scope>
    <source>
        <strain evidence="4 5">DSM 5603</strain>
    </source>
</reference>
<keyword evidence="1" id="KW-0472">Membrane</keyword>
<feature type="domain" description="FecR protein" evidence="2">
    <location>
        <begin position="72"/>
        <end position="163"/>
    </location>
</feature>
<dbReference type="GO" id="GO:0016989">
    <property type="term" value="F:sigma factor antagonist activity"/>
    <property type="evidence" value="ECO:0007669"/>
    <property type="project" value="TreeGrafter"/>
</dbReference>
<dbReference type="Gene3D" id="2.60.120.1440">
    <property type="match status" value="1"/>
</dbReference>
<proteinExistence type="predicted"/>
<feature type="transmembrane region" description="Helical" evidence="1">
    <location>
        <begin position="46"/>
        <end position="66"/>
    </location>
</feature>
<evidence type="ECO:0000313" key="3">
    <source>
        <dbReference type="EMBL" id="MBB2187708.1"/>
    </source>
</evidence>
<evidence type="ECO:0000313" key="4">
    <source>
        <dbReference type="EMBL" id="RDI36604.1"/>
    </source>
</evidence>
<dbReference type="EMBL" id="JABEQI010000010">
    <property type="protein sequence ID" value="MBB2187708.1"/>
    <property type="molecule type" value="Genomic_DNA"/>
</dbReference>
<evidence type="ECO:0000256" key="1">
    <source>
        <dbReference type="SAM" id="Phobius"/>
    </source>
</evidence>
<dbReference type="PANTHER" id="PTHR30273">
    <property type="entry name" value="PERIPLASMIC SIGNAL SENSOR AND SIGMA FACTOR ACTIVATOR FECR-RELATED"/>
    <property type="match status" value="1"/>
</dbReference>
<dbReference type="Proteomes" id="UP000562982">
    <property type="component" value="Unassembled WGS sequence"/>
</dbReference>
<dbReference type="InterPro" id="IPR012373">
    <property type="entry name" value="Ferrdict_sens_TM"/>
</dbReference>
<dbReference type="InterPro" id="IPR006860">
    <property type="entry name" value="FecR"/>
</dbReference>
<dbReference type="PANTHER" id="PTHR30273:SF2">
    <property type="entry name" value="PROTEIN FECR"/>
    <property type="match status" value="1"/>
</dbReference>